<evidence type="ECO:0000256" key="1">
    <source>
        <dbReference type="SAM" id="SignalP"/>
    </source>
</evidence>
<proteinExistence type="predicted"/>
<keyword evidence="4" id="KW-1185">Reference proteome</keyword>
<evidence type="ECO:0000313" key="4">
    <source>
        <dbReference type="Proteomes" id="UP001046870"/>
    </source>
</evidence>
<reference evidence="3" key="1">
    <citation type="submission" date="2021-01" db="EMBL/GenBank/DDBJ databases">
        <authorList>
            <person name="Zahm M."/>
            <person name="Roques C."/>
            <person name="Cabau C."/>
            <person name="Klopp C."/>
            <person name="Donnadieu C."/>
            <person name="Jouanno E."/>
            <person name="Lampietro C."/>
            <person name="Louis A."/>
            <person name="Herpin A."/>
            <person name="Echchiki A."/>
            <person name="Berthelot C."/>
            <person name="Parey E."/>
            <person name="Roest-Crollius H."/>
            <person name="Braasch I."/>
            <person name="Postlethwait J."/>
            <person name="Bobe J."/>
            <person name="Montfort J."/>
            <person name="Bouchez O."/>
            <person name="Begum T."/>
            <person name="Mejri S."/>
            <person name="Adams A."/>
            <person name="Chen W.-J."/>
            <person name="Guiguen Y."/>
        </authorList>
    </citation>
    <scope>NUCLEOTIDE SEQUENCE</scope>
    <source>
        <strain evidence="3">YG-15Mar2019-1</strain>
        <tissue evidence="3">Brain</tissue>
    </source>
</reference>
<dbReference type="PANTHER" id="PTHR46534:SF2">
    <property type="entry name" value="VWFD DOMAIN-CONTAINING PROTEIN"/>
    <property type="match status" value="1"/>
</dbReference>
<dbReference type="Pfam" id="PF17517">
    <property type="entry name" value="IgGFc_binding"/>
    <property type="match status" value="1"/>
</dbReference>
<gene>
    <name evidence="3" type="ORF">MATL_G00133200</name>
</gene>
<dbReference type="Proteomes" id="UP001046870">
    <property type="component" value="Chromosome 10"/>
</dbReference>
<sequence length="552" mass="59848">MWLCCSLRVTALLFAALPSGFSSHESTGTEFVTAFLENMAYYHPSPPTHRLLISALYNRTQVNVTIKEMDFDTSRVLWVGQTEEVALPRWVELGRSNVSSRTVHVSSSSPVAVLSVNAKGSSIETSVVQPVQNLGTEYFVASLATPTASSYRIVIINTQSANTVKVSHSSSAPPVAVTLGPYQNAQFQIEPPPTATRVTADHPVAVLFGHPCIDRTECTCGLVFEQLSPTGSWGTLFIVPPSSSWNNTNQLLLLTASESTNLEGVLPSMPFSGSQSSLNSQEVLQLNLAPAGSPFHIKASRPVSLMLLNPGLTSFTPEETFSSCHLLHALSGFSNYALLVVRTAHTDGVGLGEELLPASVTWTQVDGTEYSQALVPLGSEPMQRVVWHKDSKIGVYNFGENTNGTKSYGHPALSLKVEPDGSKCKVGVFELVQEEKSWSDALQHCWAASSQLVSISSPEIQQRVAQALGEARNSSMAWMGLRRSLLSGAWRWLSRDPVGFSRWAGGEPGDPLQNQCAAMLLEPERNFIWTAKSCCQTLPFICFQSGSEVPFP</sequence>
<evidence type="ECO:0000313" key="3">
    <source>
        <dbReference type="EMBL" id="KAG7469860.1"/>
    </source>
</evidence>
<dbReference type="Pfam" id="PF00059">
    <property type="entry name" value="Lectin_C"/>
    <property type="match status" value="1"/>
</dbReference>
<dbReference type="InterPro" id="IPR016187">
    <property type="entry name" value="CTDL_fold"/>
</dbReference>
<feature type="domain" description="C-type lectin" evidence="2">
    <location>
        <begin position="429"/>
        <end position="543"/>
    </location>
</feature>
<dbReference type="OrthoDB" id="7357196at2759"/>
<dbReference type="CDD" id="cd00037">
    <property type="entry name" value="CLECT"/>
    <property type="match status" value="1"/>
</dbReference>
<dbReference type="InterPro" id="IPR035234">
    <property type="entry name" value="IgGFc-bd_N"/>
</dbReference>
<dbReference type="EMBL" id="JAFDVH010000010">
    <property type="protein sequence ID" value="KAG7469860.1"/>
    <property type="molecule type" value="Genomic_DNA"/>
</dbReference>
<comment type="caution">
    <text evidence="3">The sequence shown here is derived from an EMBL/GenBank/DDBJ whole genome shotgun (WGS) entry which is preliminary data.</text>
</comment>
<feature type="chain" id="PRO_5039731318" description="C-type lectin domain-containing protein" evidence="1">
    <location>
        <begin position="24"/>
        <end position="552"/>
    </location>
</feature>
<dbReference type="Gene3D" id="3.10.100.10">
    <property type="entry name" value="Mannose-Binding Protein A, subunit A"/>
    <property type="match status" value="1"/>
</dbReference>
<dbReference type="PANTHER" id="PTHR46534">
    <property type="entry name" value="IGGFC_BINDING DOMAIN-CONTAINING PROTEIN"/>
    <property type="match status" value="1"/>
</dbReference>
<dbReference type="PROSITE" id="PS50041">
    <property type="entry name" value="C_TYPE_LECTIN_2"/>
    <property type="match status" value="1"/>
</dbReference>
<dbReference type="InterPro" id="IPR001304">
    <property type="entry name" value="C-type_lectin-like"/>
</dbReference>
<organism evidence="3 4">
    <name type="scientific">Megalops atlanticus</name>
    <name type="common">Tarpon</name>
    <name type="synonym">Clupea gigantea</name>
    <dbReference type="NCBI Taxonomy" id="7932"/>
    <lineage>
        <taxon>Eukaryota</taxon>
        <taxon>Metazoa</taxon>
        <taxon>Chordata</taxon>
        <taxon>Craniata</taxon>
        <taxon>Vertebrata</taxon>
        <taxon>Euteleostomi</taxon>
        <taxon>Actinopterygii</taxon>
        <taxon>Neopterygii</taxon>
        <taxon>Teleostei</taxon>
        <taxon>Elopiformes</taxon>
        <taxon>Megalopidae</taxon>
        <taxon>Megalops</taxon>
    </lineage>
</organism>
<feature type="signal peptide" evidence="1">
    <location>
        <begin position="1"/>
        <end position="23"/>
    </location>
</feature>
<dbReference type="SUPFAM" id="SSF56436">
    <property type="entry name" value="C-type lectin-like"/>
    <property type="match status" value="1"/>
</dbReference>
<keyword evidence="1" id="KW-0732">Signal</keyword>
<evidence type="ECO:0000259" key="2">
    <source>
        <dbReference type="PROSITE" id="PS50041"/>
    </source>
</evidence>
<dbReference type="InterPro" id="IPR016186">
    <property type="entry name" value="C-type_lectin-like/link_sf"/>
</dbReference>
<name>A0A9D3PYE3_MEGAT</name>
<accession>A0A9D3PYE3</accession>
<dbReference type="SMART" id="SM00034">
    <property type="entry name" value="CLECT"/>
    <property type="match status" value="1"/>
</dbReference>
<protein>
    <recommendedName>
        <fullName evidence="2">C-type lectin domain-containing protein</fullName>
    </recommendedName>
</protein>
<dbReference type="AlphaFoldDB" id="A0A9D3PYE3"/>